<name>A0A2V2LBB4_9RHOB</name>
<accession>A0A2V2LBB4</accession>
<evidence type="ECO:0000259" key="3">
    <source>
        <dbReference type="SMART" id="SM01007"/>
    </source>
</evidence>
<feature type="domain" description="Class II aldolase/adducin N-terminal" evidence="3">
    <location>
        <begin position="10"/>
        <end position="187"/>
    </location>
</feature>
<keyword evidence="5" id="KW-1185">Reference proteome</keyword>
<dbReference type="Pfam" id="PF00596">
    <property type="entry name" value="Aldolase_II"/>
    <property type="match status" value="1"/>
</dbReference>
<dbReference type="GO" id="GO:0016832">
    <property type="term" value="F:aldehyde-lyase activity"/>
    <property type="evidence" value="ECO:0007669"/>
    <property type="project" value="TreeGrafter"/>
</dbReference>
<dbReference type="OrthoDB" id="5291399at2"/>
<dbReference type="RefSeq" id="WP_109811806.1">
    <property type="nucleotide sequence ID" value="NZ_QGKU01000034.1"/>
</dbReference>
<dbReference type="InterPro" id="IPR001303">
    <property type="entry name" value="Aldolase_II/adducin_N"/>
</dbReference>
<gene>
    <name evidence="4" type="ORF">DKT77_11235</name>
</gene>
<sequence length="227" mass="24197">MTDIHTDHRSAIVAACRQLERDGLNRGASGNVSVRAGQDMLITPSAVGYDALLPEMIARMPLADPNGAWHGPRKPSSEWRFHRDILRARPDIGAVVHTHAPFSTILAVARRPIPAIHYMIAAFGGPEIRVAGYARYGTAALSENVVAAMDGRNGCLMANHGMVVGGPDLTRALWLAGELEALAHQYYHALAIGGGHVLTDAEIAETAEGFASYGVQSADAESQEEQA</sequence>
<keyword evidence="2" id="KW-0456">Lyase</keyword>
<dbReference type="Gene3D" id="3.40.225.10">
    <property type="entry name" value="Class II aldolase/adducin N-terminal domain"/>
    <property type="match status" value="1"/>
</dbReference>
<dbReference type="Proteomes" id="UP000245680">
    <property type="component" value="Unassembled WGS sequence"/>
</dbReference>
<organism evidence="4 5">
    <name type="scientific">Meridianimarinicoccus roseus</name>
    <dbReference type="NCBI Taxonomy" id="2072018"/>
    <lineage>
        <taxon>Bacteria</taxon>
        <taxon>Pseudomonadati</taxon>
        <taxon>Pseudomonadota</taxon>
        <taxon>Alphaproteobacteria</taxon>
        <taxon>Rhodobacterales</taxon>
        <taxon>Paracoccaceae</taxon>
        <taxon>Meridianimarinicoccus</taxon>
    </lineage>
</organism>
<dbReference type="SMART" id="SM01007">
    <property type="entry name" value="Aldolase_II"/>
    <property type="match status" value="1"/>
</dbReference>
<dbReference type="InterPro" id="IPR050197">
    <property type="entry name" value="Aldolase_class_II_sugar_metab"/>
</dbReference>
<evidence type="ECO:0000313" key="4">
    <source>
        <dbReference type="EMBL" id="PWR02492.1"/>
    </source>
</evidence>
<dbReference type="GO" id="GO:0019323">
    <property type="term" value="P:pentose catabolic process"/>
    <property type="evidence" value="ECO:0007669"/>
    <property type="project" value="TreeGrafter"/>
</dbReference>
<comment type="caution">
    <text evidence="4">The sequence shown here is derived from an EMBL/GenBank/DDBJ whole genome shotgun (WGS) entry which is preliminary data.</text>
</comment>
<dbReference type="AlphaFoldDB" id="A0A2V2LBB4"/>
<proteinExistence type="predicted"/>
<dbReference type="PANTHER" id="PTHR22789:SF0">
    <property type="entry name" value="3-OXO-TETRONATE 4-PHOSPHATE DECARBOXYLASE-RELATED"/>
    <property type="match status" value="1"/>
</dbReference>
<dbReference type="SUPFAM" id="SSF53639">
    <property type="entry name" value="AraD/HMP-PK domain-like"/>
    <property type="match status" value="1"/>
</dbReference>
<dbReference type="EMBL" id="QGKU01000034">
    <property type="protein sequence ID" value="PWR02492.1"/>
    <property type="molecule type" value="Genomic_DNA"/>
</dbReference>
<keyword evidence="1" id="KW-0479">Metal-binding</keyword>
<protein>
    <submittedName>
        <fullName evidence="4">Class II aldolase</fullName>
    </submittedName>
</protein>
<dbReference type="GO" id="GO:0046872">
    <property type="term" value="F:metal ion binding"/>
    <property type="evidence" value="ECO:0007669"/>
    <property type="project" value="UniProtKB-KW"/>
</dbReference>
<dbReference type="InterPro" id="IPR036409">
    <property type="entry name" value="Aldolase_II/adducin_N_sf"/>
</dbReference>
<dbReference type="PANTHER" id="PTHR22789">
    <property type="entry name" value="FUCULOSE PHOSPHATE ALDOLASE"/>
    <property type="match status" value="1"/>
</dbReference>
<dbReference type="GO" id="GO:0005829">
    <property type="term" value="C:cytosol"/>
    <property type="evidence" value="ECO:0007669"/>
    <property type="project" value="TreeGrafter"/>
</dbReference>
<evidence type="ECO:0000256" key="2">
    <source>
        <dbReference type="ARBA" id="ARBA00023239"/>
    </source>
</evidence>
<evidence type="ECO:0000313" key="5">
    <source>
        <dbReference type="Proteomes" id="UP000245680"/>
    </source>
</evidence>
<reference evidence="4 5" key="1">
    <citation type="submission" date="2018-05" db="EMBL/GenBank/DDBJ databases">
        <title>Rhodobacteraceae gen. nov., sp. nov. isolated from sea water.</title>
        <authorList>
            <person name="Ren Y."/>
        </authorList>
    </citation>
    <scope>NUCLEOTIDE SEQUENCE [LARGE SCALE GENOMIC DNA]</scope>
    <source>
        <strain evidence="4 5">TG-679</strain>
    </source>
</reference>
<evidence type="ECO:0000256" key="1">
    <source>
        <dbReference type="ARBA" id="ARBA00022723"/>
    </source>
</evidence>